<name>A0A5C4N5Q5_9RHOB</name>
<dbReference type="PRINTS" id="PR00035">
    <property type="entry name" value="HTHGNTR"/>
</dbReference>
<dbReference type="NCBIfam" id="NF003011">
    <property type="entry name" value="PRK03837.1"/>
    <property type="match status" value="1"/>
</dbReference>
<evidence type="ECO:0000259" key="4">
    <source>
        <dbReference type="PROSITE" id="PS50949"/>
    </source>
</evidence>
<reference evidence="5 6" key="1">
    <citation type="submission" date="2019-06" db="EMBL/GenBank/DDBJ databases">
        <authorList>
            <person name="Jiang L."/>
        </authorList>
    </citation>
    <scope>NUCLEOTIDE SEQUENCE [LARGE SCALE GENOMIC DNA]</scope>
    <source>
        <strain evidence="5 6">YIM 48858</strain>
    </source>
</reference>
<dbReference type="InterPro" id="IPR036390">
    <property type="entry name" value="WH_DNA-bd_sf"/>
</dbReference>
<sequence>METSMTPDAEPIRRRKLSDEVRERLLAQINEGDLRPGDPLPSERELMARYGVGRPAIREAMQQLASLGLIVVRHGDRPRLAAPRLDLLAEQLALTMRHVLTHDDTILAQLKEARIVIETGTARLAAQMRTSADLEHLRDLLARQLLARHDPAEFMRRDGDFHAALAGISGNVVLSSVVRAVFDWMARFHSRAVHSSGLERLTLDEHEAIVAAVAAGDPERAARAMQDHLTRANALYRQASVADN</sequence>
<evidence type="ECO:0000313" key="5">
    <source>
        <dbReference type="EMBL" id="TNC65036.1"/>
    </source>
</evidence>
<feature type="domain" description="HTH gntR-type" evidence="4">
    <location>
        <begin position="15"/>
        <end position="84"/>
    </location>
</feature>
<dbReference type="Pfam" id="PF00392">
    <property type="entry name" value="GntR"/>
    <property type="match status" value="1"/>
</dbReference>
<dbReference type="InterPro" id="IPR036388">
    <property type="entry name" value="WH-like_DNA-bd_sf"/>
</dbReference>
<evidence type="ECO:0000256" key="1">
    <source>
        <dbReference type="ARBA" id="ARBA00023015"/>
    </source>
</evidence>
<dbReference type="PANTHER" id="PTHR43537:SF5">
    <property type="entry name" value="UXU OPERON TRANSCRIPTIONAL REGULATOR"/>
    <property type="match status" value="1"/>
</dbReference>
<keyword evidence="2" id="KW-0238">DNA-binding</keyword>
<dbReference type="Proteomes" id="UP000305709">
    <property type="component" value="Unassembled WGS sequence"/>
</dbReference>
<evidence type="ECO:0000256" key="2">
    <source>
        <dbReference type="ARBA" id="ARBA00023125"/>
    </source>
</evidence>
<keyword evidence="6" id="KW-1185">Reference proteome</keyword>
<dbReference type="PROSITE" id="PS50949">
    <property type="entry name" value="HTH_GNTR"/>
    <property type="match status" value="1"/>
</dbReference>
<dbReference type="SMART" id="SM00345">
    <property type="entry name" value="HTH_GNTR"/>
    <property type="match status" value="1"/>
</dbReference>
<dbReference type="SUPFAM" id="SSF48008">
    <property type="entry name" value="GntR ligand-binding domain-like"/>
    <property type="match status" value="1"/>
</dbReference>
<dbReference type="EMBL" id="VDFV01000040">
    <property type="protein sequence ID" value="TNC65036.1"/>
    <property type="molecule type" value="Genomic_DNA"/>
</dbReference>
<dbReference type="InterPro" id="IPR011711">
    <property type="entry name" value="GntR_C"/>
</dbReference>
<dbReference type="Gene3D" id="1.10.10.10">
    <property type="entry name" value="Winged helix-like DNA-binding domain superfamily/Winged helix DNA-binding domain"/>
    <property type="match status" value="1"/>
</dbReference>
<dbReference type="GO" id="GO:0003677">
    <property type="term" value="F:DNA binding"/>
    <property type="evidence" value="ECO:0007669"/>
    <property type="project" value="UniProtKB-KW"/>
</dbReference>
<accession>A0A5C4N5Q5</accession>
<protein>
    <submittedName>
        <fullName evidence="5">Transcriptional regulator NanR</fullName>
    </submittedName>
</protein>
<gene>
    <name evidence="5" type="primary">nanR</name>
    <name evidence="5" type="ORF">FHG71_18100</name>
</gene>
<evidence type="ECO:0000256" key="3">
    <source>
        <dbReference type="ARBA" id="ARBA00023163"/>
    </source>
</evidence>
<organism evidence="5 6">
    <name type="scientific">Rubellimicrobium roseum</name>
    <dbReference type="NCBI Taxonomy" id="687525"/>
    <lineage>
        <taxon>Bacteria</taxon>
        <taxon>Pseudomonadati</taxon>
        <taxon>Pseudomonadota</taxon>
        <taxon>Alphaproteobacteria</taxon>
        <taxon>Rhodobacterales</taxon>
        <taxon>Roseobacteraceae</taxon>
        <taxon>Rubellimicrobium</taxon>
    </lineage>
</organism>
<dbReference type="CDD" id="cd07377">
    <property type="entry name" value="WHTH_GntR"/>
    <property type="match status" value="1"/>
</dbReference>
<dbReference type="AlphaFoldDB" id="A0A5C4N5Q5"/>
<keyword evidence="1" id="KW-0805">Transcription regulation</keyword>
<comment type="caution">
    <text evidence="5">The sequence shown here is derived from an EMBL/GenBank/DDBJ whole genome shotgun (WGS) entry which is preliminary data.</text>
</comment>
<dbReference type="PANTHER" id="PTHR43537">
    <property type="entry name" value="TRANSCRIPTIONAL REGULATOR, GNTR FAMILY"/>
    <property type="match status" value="1"/>
</dbReference>
<evidence type="ECO:0000313" key="6">
    <source>
        <dbReference type="Proteomes" id="UP000305709"/>
    </source>
</evidence>
<dbReference type="SUPFAM" id="SSF46785">
    <property type="entry name" value="Winged helix' DNA-binding domain"/>
    <property type="match status" value="1"/>
</dbReference>
<keyword evidence="3" id="KW-0804">Transcription</keyword>
<proteinExistence type="predicted"/>
<dbReference type="Pfam" id="PF07729">
    <property type="entry name" value="FCD"/>
    <property type="match status" value="1"/>
</dbReference>
<dbReference type="GO" id="GO:0003700">
    <property type="term" value="F:DNA-binding transcription factor activity"/>
    <property type="evidence" value="ECO:0007669"/>
    <property type="project" value="InterPro"/>
</dbReference>
<dbReference type="InterPro" id="IPR000524">
    <property type="entry name" value="Tscrpt_reg_HTH_GntR"/>
</dbReference>
<dbReference type="Gene3D" id="1.20.120.530">
    <property type="entry name" value="GntR ligand-binding domain-like"/>
    <property type="match status" value="1"/>
</dbReference>
<dbReference type="SMART" id="SM00895">
    <property type="entry name" value="FCD"/>
    <property type="match status" value="1"/>
</dbReference>
<dbReference type="InterPro" id="IPR008920">
    <property type="entry name" value="TF_FadR/GntR_C"/>
</dbReference>
<dbReference type="OrthoDB" id="9028214at2"/>